<dbReference type="AlphaFoldDB" id="A0A3N4IIP3"/>
<evidence type="ECO:0000256" key="6">
    <source>
        <dbReference type="ARBA" id="ARBA00022540"/>
    </source>
</evidence>
<dbReference type="InterPro" id="IPR027417">
    <property type="entry name" value="P-loop_NTPase"/>
</dbReference>
<dbReference type="Pfam" id="PF00009">
    <property type="entry name" value="GTP_EFTU"/>
    <property type="match status" value="1"/>
</dbReference>
<dbReference type="PRINTS" id="PR00315">
    <property type="entry name" value="ELONGATNFCT"/>
</dbReference>
<keyword evidence="5" id="KW-0963">Cytoplasm</keyword>
<evidence type="ECO:0000256" key="10">
    <source>
        <dbReference type="ARBA" id="ARBA00022917"/>
    </source>
</evidence>
<evidence type="ECO:0000256" key="5">
    <source>
        <dbReference type="ARBA" id="ARBA00022490"/>
    </source>
</evidence>
<keyword evidence="10" id="KW-0648">Protein biosynthesis</keyword>
<evidence type="ECO:0000259" key="16">
    <source>
        <dbReference type="PROSITE" id="PS51722"/>
    </source>
</evidence>
<accession>A0A3N4IIP3</accession>
<sequence>MAPKGKKGKKAQDTSWEDDMDAIAAETTGTPIAAEPAADSPAAEAAGDEAPAEVSKAPLEVDPEEEFGGGGLMGALRKQKKKKGGKAAAEEEKPATPEAAASPAAAAEEEDDDKEELNASGRVMTKKEKEKAKKEREKQRKKEQAAKKKAGGAAPKAAPAAAEGKKDVVVDTPAPAPAKKDEKGKKGKGKVPSAAILALQKQQEALRKQQEEMKRLEEEERLAREEEERLIAEEEKRKEEAKARRKEREREKKEQLKKEGKYLTKAQKEEQARNQLRLKQMMEAGGLKVAALEGDSTDKPKKKPVYDSRKKKRVDPAKLKEQEEAARIEEARKRDEERIAAEKAEKEAAKKKAAEEEAAAASAAAAAAAEETDEDDWEAQLAKEEAAAAAAAKAAEVKDSWDDESEEEDEKPAAQTKPAAATGKAPAKKEESDSEDDDDSDDSDDSEYERLTAARKQAQIRKEEATKRRQAALAEAKKNASADDLRSPICCILGHVDTGKTKLLDKIRQTNVQEGEAGGITQQIGATYFPVDAIKTKTAVVNKDNKLDFKIPGLLIIDTPGHESFTNLRSRGSSLCNIAILVIDIMHGLEPQTKESIRLLRDRKTPFIVALNKIDRLYDWQQVPNNGFQDSFARQKKAVHNEFRDRLQKTKLELAEEGLNSELFYENKNMAKYVSLVPTSAHTGEGIPDLLKLLVTLTQERMAGKLMYISSLEATILEVKAIEGHGTTIDVILSNGILREGDRIVLCGLNGAICTNVRALLTPQPMRELRVKSAYVHHKEVKAALGVKIAANGLEDAIAGSRLLVCGPDDDEEDLEEEVMGDLEALTSKISTTGKGVAVQASTLGSLEALLEFLRTSKIPVSSISIGPVYRRDVMRVVPMLEKHKEFAVMLCFDVKVDKEAQAYADEMGIKLFTADIIYHLFDSFTAYQKDMLAQRRREAADKAVFPCVLRPVQVFNKKDPIVVGVDVIEGSLRIGTPIAAVRTKPDGEKEVIVLGRVTSIRLQETNLTIVKKGHPSVAVKIEGPNQPLYGRHLEEKDILYSHISRVTIDTLKNHFRDEVAKDDWNLIVQLKKVFAIS</sequence>
<evidence type="ECO:0000256" key="15">
    <source>
        <dbReference type="SAM" id="MobiDB-lite"/>
    </source>
</evidence>
<evidence type="ECO:0000256" key="9">
    <source>
        <dbReference type="ARBA" id="ARBA00022801"/>
    </source>
</evidence>
<dbReference type="EMBL" id="ML119651">
    <property type="protein sequence ID" value="RPA86002.1"/>
    <property type="molecule type" value="Genomic_DNA"/>
</dbReference>
<dbReference type="CDD" id="cd03703">
    <property type="entry name" value="aeIF5B_II"/>
    <property type="match status" value="1"/>
</dbReference>
<feature type="compositionally biased region" description="Low complexity" evidence="15">
    <location>
        <begin position="151"/>
        <end position="162"/>
    </location>
</feature>
<feature type="compositionally biased region" description="Low complexity" evidence="15">
    <location>
        <begin position="96"/>
        <end position="106"/>
    </location>
</feature>
<dbReference type="SUPFAM" id="SSF52540">
    <property type="entry name" value="P-loop containing nucleoside triphosphate hydrolases"/>
    <property type="match status" value="1"/>
</dbReference>
<keyword evidence="18" id="KW-1185">Reference proteome</keyword>
<evidence type="ECO:0000256" key="1">
    <source>
        <dbReference type="ARBA" id="ARBA00004496"/>
    </source>
</evidence>
<dbReference type="GO" id="GO:0005525">
    <property type="term" value="F:GTP binding"/>
    <property type="evidence" value="ECO:0007669"/>
    <property type="project" value="UniProtKB-KW"/>
</dbReference>
<organism evidence="17 18">
    <name type="scientific">Ascobolus immersus RN42</name>
    <dbReference type="NCBI Taxonomy" id="1160509"/>
    <lineage>
        <taxon>Eukaryota</taxon>
        <taxon>Fungi</taxon>
        <taxon>Dikarya</taxon>
        <taxon>Ascomycota</taxon>
        <taxon>Pezizomycotina</taxon>
        <taxon>Pezizomycetes</taxon>
        <taxon>Pezizales</taxon>
        <taxon>Ascobolaceae</taxon>
        <taxon>Ascobolus</taxon>
    </lineage>
</organism>
<dbReference type="Proteomes" id="UP000275078">
    <property type="component" value="Unassembled WGS sequence"/>
</dbReference>
<dbReference type="EC" id="3.6.5.3" evidence="3"/>
<dbReference type="Pfam" id="PF11987">
    <property type="entry name" value="IF-2"/>
    <property type="match status" value="1"/>
</dbReference>
<dbReference type="InterPro" id="IPR005225">
    <property type="entry name" value="Small_GTP-bd"/>
</dbReference>
<feature type="compositionally biased region" description="Low complexity" evidence="15">
    <location>
        <begin position="31"/>
        <end position="45"/>
    </location>
</feature>
<keyword evidence="7" id="KW-0479">Metal-binding</keyword>
<dbReference type="GO" id="GO:0046872">
    <property type="term" value="F:metal ion binding"/>
    <property type="evidence" value="ECO:0007669"/>
    <property type="project" value="UniProtKB-KW"/>
</dbReference>
<dbReference type="SUPFAM" id="SSF52156">
    <property type="entry name" value="Initiation factor IF2/eIF5b, domain 3"/>
    <property type="match status" value="1"/>
</dbReference>
<dbReference type="FunFam" id="3.40.50.10050:FF:000002">
    <property type="entry name" value="Eukaryotic translation initiation factor 5B"/>
    <property type="match status" value="1"/>
</dbReference>
<dbReference type="InterPro" id="IPR023115">
    <property type="entry name" value="TIF_IF2_dom3"/>
</dbReference>
<dbReference type="GO" id="GO:0005739">
    <property type="term" value="C:mitochondrion"/>
    <property type="evidence" value="ECO:0007669"/>
    <property type="project" value="TreeGrafter"/>
</dbReference>
<dbReference type="InterPro" id="IPR009000">
    <property type="entry name" value="Transl_B-barrel_sf"/>
</dbReference>
<evidence type="ECO:0000256" key="8">
    <source>
        <dbReference type="ARBA" id="ARBA00022741"/>
    </source>
</evidence>
<dbReference type="InterPro" id="IPR000795">
    <property type="entry name" value="T_Tr_GTP-bd_dom"/>
</dbReference>
<feature type="compositionally biased region" description="Acidic residues" evidence="15">
    <location>
        <begin position="401"/>
        <end position="410"/>
    </location>
</feature>
<evidence type="ECO:0000256" key="3">
    <source>
        <dbReference type="ARBA" id="ARBA00011986"/>
    </source>
</evidence>
<dbReference type="CDD" id="cd01887">
    <property type="entry name" value="IF2_eIF5B"/>
    <property type="match status" value="1"/>
</dbReference>
<dbReference type="FunFam" id="2.40.30.10:FF:000013">
    <property type="entry name" value="eukaryotic translation initiation factor 5B"/>
    <property type="match status" value="1"/>
</dbReference>
<feature type="domain" description="Tr-type G" evidence="16">
    <location>
        <begin position="485"/>
        <end position="703"/>
    </location>
</feature>
<feature type="compositionally biased region" description="Basic and acidic residues" evidence="15">
    <location>
        <begin position="296"/>
        <end position="355"/>
    </location>
</feature>
<dbReference type="STRING" id="1160509.A0A3N4IIP3"/>
<name>A0A3N4IIP3_ASCIM</name>
<feature type="compositionally biased region" description="Low complexity" evidence="15">
    <location>
        <begin position="359"/>
        <end position="369"/>
    </location>
</feature>
<dbReference type="InterPro" id="IPR036925">
    <property type="entry name" value="TIF_IF2_dom3_sf"/>
</dbReference>
<dbReference type="NCBIfam" id="NF003078">
    <property type="entry name" value="PRK04004.1"/>
    <property type="match status" value="1"/>
</dbReference>
<dbReference type="Gene3D" id="2.40.30.10">
    <property type="entry name" value="Translation factors"/>
    <property type="match status" value="2"/>
</dbReference>
<protein>
    <recommendedName>
        <fullName evidence="4">Eukaryotic translation initiation factor 5B</fullName>
        <ecNumber evidence="3">3.6.5.3</ecNumber>
    </recommendedName>
    <alternativeName>
        <fullName evidence="12">Translation initiation factor IF-2</fullName>
    </alternativeName>
</protein>
<keyword evidence="11" id="KW-0342">GTP-binding</keyword>
<evidence type="ECO:0000256" key="12">
    <source>
        <dbReference type="ARBA" id="ARBA00032478"/>
    </source>
</evidence>
<dbReference type="SUPFAM" id="SSF50447">
    <property type="entry name" value="Translation proteins"/>
    <property type="match status" value="1"/>
</dbReference>
<dbReference type="FunFam" id="3.40.50.300:FF:000112">
    <property type="entry name" value="Eukaryotic translation initiation factor 5B"/>
    <property type="match status" value="1"/>
</dbReference>
<evidence type="ECO:0000256" key="14">
    <source>
        <dbReference type="SAM" id="Coils"/>
    </source>
</evidence>
<evidence type="ECO:0000256" key="13">
    <source>
        <dbReference type="ARBA" id="ARBA00048107"/>
    </source>
</evidence>
<feature type="compositionally biased region" description="Basic and acidic residues" evidence="15">
    <location>
        <begin position="125"/>
        <end position="146"/>
    </location>
</feature>
<evidence type="ECO:0000256" key="2">
    <source>
        <dbReference type="ARBA" id="ARBA00007733"/>
    </source>
</evidence>
<evidence type="ECO:0000313" key="17">
    <source>
        <dbReference type="EMBL" id="RPA86002.1"/>
    </source>
</evidence>
<gene>
    <name evidence="17" type="ORF">BJ508DRAFT_373186</name>
</gene>
<comment type="subcellular location">
    <subcellularLocation>
        <location evidence="1">Cytoplasm</location>
    </subcellularLocation>
</comment>
<evidence type="ECO:0000256" key="7">
    <source>
        <dbReference type="ARBA" id="ARBA00022723"/>
    </source>
</evidence>
<dbReference type="OrthoDB" id="4928at2759"/>
<keyword evidence="6" id="KW-0396">Initiation factor</keyword>
<feature type="region of interest" description="Disordered" evidence="15">
    <location>
        <begin position="1"/>
        <end position="448"/>
    </location>
</feature>
<keyword evidence="14" id="KW-0175">Coiled coil</keyword>
<comment type="catalytic activity">
    <reaction evidence="13">
        <text>GTP + H2O = GDP + phosphate + H(+)</text>
        <dbReference type="Rhea" id="RHEA:19669"/>
        <dbReference type="ChEBI" id="CHEBI:15377"/>
        <dbReference type="ChEBI" id="CHEBI:15378"/>
        <dbReference type="ChEBI" id="CHEBI:37565"/>
        <dbReference type="ChEBI" id="CHEBI:43474"/>
        <dbReference type="ChEBI" id="CHEBI:58189"/>
        <dbReference type="EC" id="3.6.5.3"/>
    </reaction>
</comment>
<dbReference type="InterPro" id="IPR029459">
    <property type="entry name" value="EFTU-type"/>
</dbReference>
<dbReference type="GO" id="GO:0003924">
    <property type="term" value="F:GTPase activity"/>
    <property type="evidence" value="ECO:0007669"/>
    <property type="project" value="InterPro"/>
</dbReference>
<evidence type="ECO:0000313" key="18">
    <source>
        <dbReference type="Proteomes" id="UP000275078"/>
    </source>
</evidence>
<evidence type="ECO:0000256" key="4">
    <source>
        <dbReference type="ARBA" id="ARBA00013824"/>
    </source>
</evidence>
<dbReference type="PROSITE" id="PS51722">
    <property type="entry name" value="G_TR_2"/>
    <property type="match status" value="1"/>
</dbReference>
<keyword evidence="8" id="KW-0547">Nucleotide-binding</keyword>
<feature type="coiled-coil region" evidence="14">
    <location>
        <begin position="448"/>
        <end position="475"/>
    </location>
</feature>
<dbReference type="InterPro" id="IPR015760">
    <property type="entry name" value="TIF_IF2"/>
</dbReference>
<dbReference type="PANTHER" id="PTHR43381">
    <property type="entry name" value="TRANSLATION INITIATION FACTOR IF-2-RELATED"/>
    <property type="match status" value="1"/>
</dbReference>
<dbReference type="NCBIfam" id="TIGR00231">
    <property type="entry name" value="small_GTP"/>
    <property type="match status" value="1"/>
</dbReference>
<feature type="compositionally biased region" description="Low complexity" evidence="15">
    <location>
        <begin position="413"/>
        <end position="425"/>
    </location>
</feature>
<keyword evidence="9" id="KW-0378">Hydrolase</keyword>
<feature type="compositionally biased region" description="Basic and acidic residues" evidence="15">
    <location>
        <begin position="204"/>
        <end position="272"/>
    </location>
</feature>
<feature type="compositionally biased region" description="Acidic residues" evidence="15">
    <location>
        <begin position="432"/>
        <end position="447"/>
    </location>
</feature>
<proteinExistence type="inferred from homology"/>
<reference evidence="17 18" key="1">
    <citation type="journal article" date="2018" name="Nat. Ecol. Evol.">
        <title>Pezizomycetes genomes reveal the molecular basis of ectomycorrhizal truffle lifestyle.</title>
        <authorList>
            <person name="Murat C."/>
            <person name="Payen T."/>
            <person name="Noel B."/>
            <person name="Kuo A."/>
            <person name="Morin E."/>
            <person name="Chen J."/>
            <person name="Kohler A."/>
            <person name="Krizsan K."/>
            <person name="Balestrini R."/>
            <person name="Da Silva C."/>
            <person name="Montanini B."/>
            <person name="Hainaut M."/>
            <person name="Levati E."/>
            <person name="Barry K.W."/>
            <person name="Belfiori B."/>
            <person name="Cichocki N."/>
            <person name="Clum A."/>
            <person name="Dockter R.B."/>
            <person name="Fauchery L."/>
            <person name="Guy J."/>
            <person name="Iotti M."/>
            <person name="Le Tacon F."/>
            <person name="Lindquist E.A."/>
            <person name="Lipzen A."/>
            <person name="Malagnac F."/>
            <person name="Mello A."/>
            <person name="Molinier V."/>
            <person name="Miyauchi S."/>
            <person name="Poulain J."/>
            <person name="Riccioni C."/>
            <person name="Rubini A."/>
            <person name="Sitrit Y."/>
            <person name="Splivallo R."/>
            <person name="Traeger S."/>
            <person name="Wang M."/>
            <person name="Zifcakova L."/>
            <person name="Wipf D."/>
            <person name="Zambonelli A."/>
            <person name="Paolocci F."/>
            <person name="Nowrousian M."/>
            <person name="Ottonello S."/>
            <person name="Baldrian P."/>
            <person name="Spatafora J.W."/>
            <person name="Henrissat B."/>
            <person name="Nagy L.G."/>
            <person name="Aury J.M."/>
            <person name="Wincker P."/>
            <person name="Grigoriev I.V."/>
            <person name="Bonfante P."/>
            <person name="Martin F.M."/>
        </authorList>
    </citation>
    <scope>NUCLEOTIDE SEQUENCE [LARGE SCALE GENOMIC DNA]</scope>
    <source>
        <strain evidence="17 18">RN42</strain>
    </source>
</reference>
<dbReference type="GO" id="GO:0003743">
    <property type="term" value="F:translation initiation factor activity"/>
    <property type="evidence" value="ECO:0007669"/>
    <property type="project" value="UniProtKB-KW"/>
</dbReference>
<dbReference type="Gene3D" id="3.40.50.300">
    <property type="entry name" value="P-loop containing nucleotide triphosphate hydrolases"/>
    <property type="match status" value="1"/>
</dbReference>
<dbReference type="FunFam" id="2.40.30.10:FF:000026">
    <property type="entry name" value="Eukaryotic translation initiation factor 5B"/>
    <property type="match status" value="1"/>
</dbReference>
<dbReference type="PANTHER" id="PTHR43381:SF4">
    <property type="entry name" value="EUKARYOTIC TRANSLATION INITIATION FACTOR 5B"/>
    <property type="match status" value="1"/>
</dbReference>
<comment type="similarity">
    <text evidence="2">Belongs to the TRAFAC class translation factor GTPase superfamily. Classic translation factor GTPase family. IF-2 subfamily.</text>
</comment>
<evidence type="ECO:0000256" key="11">
    <source>
        <dbReference type="ARBA" id="ARBA00023134"/>
    </source>
</evidence>
<dbReference type="Pfam" id="PF14578">
    <property type="entry name" value="GTP_EFTU_D4"/>
    <property type="match status" value="1"/>
</dbReference>
<dbReference type="Gene3D" id="3.40.50.10050">
    <property type="entry name" value="Translation initiation factor IF- 2, domain 3"/>
    <property type="match status" value="1"/>
</dbReference>